<accession>A0A6L3T6A7</accession>
<evidence type="ECO:0000313" key="1">
    <source>
        <dbReference type="EMBL" id="KAB1078958.1"/>
    </source>
</evidence>
<sequence>METERRKAIRHGSFRIGELTSSHLPEPVDCLVRDESGIGALIEVATSSGIPNQFRLFVRSNNLNKHCEVVRRTAHAIGVRYVKPA</sequence>
<name>A0A6L3T6A7_9HYPH</name>
<keyword evidence="2" id="KW-1185">Reference proteome</keyword>
<protein>
    <submittedName>
        <fullName evidence="1">Pilus assembly protein PilZ</fullName>
    </submittedName>
</protein>
<proteinExistence type="predicted"/>
<reference evidence="1 2" key="1">
    <citation type="submission" date="2019-09" db="EMBL/GenBank/DDBJ databases">
        <title>YIM 48816 draft genome.</title>
        <authorList>
            <person name="Jiang L."/>
        </authorList>
    </citation>
    <scope>NUCLEOTIDE SEQUENCE [LARGE SCALE GENOMIC DNA]</scope>
    <source>
        <strain evidence="1 2">YIM 48816</strain>
    </source>
</reference>
<dbReference type="AlphaFoldDB" id="A0A6L3T6A7"/>
<organism evidence="1 2">
    <name type="scientific">Methylobacterium soli</name>
    <dbReference type="NCBI Taxonomy" id="553447"/>
    <lineage>
        <taxon>Bacteria</taxon>
        <taxon>Pseudomonadati</taxon>
        <taxon>Pseudomonadota</taxon>
        <taxon>Alphaproteobacteria</taxon>
        <taxon>Hyphomicrobiales</taxon>
        <taxon>Methylobacteriaceae</taxon>
        <taxon>Methylobacterium</taxon>
    </lineage>
</organism>
<dbReference type="OrthoDB" id="8003510at2"/>
<gene>
    <name evidence="1" type="ORF">F6X53_13235</name>
</gene>
<dbReference type="Proteomes" id="UP000474159">
    <property type="component" value="Unassembled WGS sequence"/>
</dbReference>
<comment type="caution">
    <text evidence="1">The sequence shown here is derived from an EMBL/GenBank/DDBJ whole genome shotgun (WGS) entry which is preliminary data.</text>
</comment>
<evidence type="ECO:0000313" key="2">
    <source>
        <dbReference type="Proteomes" id="UP000474159"/>
    </source>
</evidence>
<dbReference type="EMBL" id="VZZK01000011">
    <property type="protein sequence ID" value="KAB1078958.1"/>
    <property type="molecule type" value="Genomic_DNA"/>
</dbReference>
<dbReference type="RefSeq" id="WP_151000491.1">
    <property type="nucleotide sequence ID" value="NZ_BPQY01000340.1"/>
</dbReference>